<proteinExistence type="predicted"/>
<reference evidence="4" key="1">
    <citation type="submission" date="2016-09" db="EMBL/GenBank/DDBJ databases">
        <authorList>
            <person name="Wibberg D."/>
        </authorList>
    </citation>
    <scope>NUCLEOTIDE SEQUENCE [LARGE SCALE GENOMIC DNA]</scope>
</reference>
<accession>A0A1M4N6D7</accession>
<keyword evidence="4" id="KW-1185">Reference proteome</keyword>
<protein>
    <recommendedName>
        <fullName evidence="2">Heparinase II/III-like C-terminal domain-containing protein</fullName>
    </recommendedName>
</protein>
<dbReference type="InterPro" id="IPR012480">
    <property type="entry name" value="Hepar_II_III_C"/>
</dbReference>
<evidence type="ECO:0000259" key="2">
    <source>
        <dbReference type="Pfam" id="PF07940"/>
    </source>
</evidence>
<gene>
    <name evidence="3" type="ORF">KARMA_3843</name>
</gene>
<evidence type="ECO:0000313" key="3">
    <source>
        <dbReference type="EMBL" id="SCM69604.1"/>
    </source>
</evidence>
<evidence type="ECO:0000256" key="1">
    <source>
        <dbReference type="ARBA" id="ARBA00004196"/>
    </source>
</evidence>
<dbReference type="InterPro" id="IPR008929">
    <property type="entry name" value="Chondroitin_lyas"/>
</dbReference>
<dbReference type="RefSeq" id="WP_072709324.1">
    <property type="nucleotide sequence ID" value="NZ_FMJB01000064.1"/>
</dbReference>
<organism evidence="3 4">
    <name type="scientific">Donghicola eburneus</name>
    <dbReference type="NCBI Taxonomy" id="393278"/>
    <lineage>
        <taxon>Bacteria</taxon>
        <taxon>Pseudomonadati</taxon>
        <taxon>Pseudomonadota</taxon>
        <taxon>Alphaproteobacteria</taxon>
        <taxon>Rhodobacterales</taxon>
        <taxon>Roseobacteraceae</taxon>
        <taxon>Donghicola</taxon>
    </lineage>
</organism>
<dbReference type="Gene3D" id="1.50.10.100">
    <property type="entry name" value="Chondroitin AC/alginate lyase"/>
    <property type="match status" value="1"/>
</dbReference>
<feature type="domain" description="Heparinase II/III-like C-terminal" evidence="2">
    <location>
        <begin position="300"/>
        <end position="559"/>
    </location>
</feature>
<name>A0A1M4N6D7_9RHOB</name>
<evidence type="ECO:0000313" key="4">
    <source>
        <dbReference type="Proteomes" id="UP000184085"/>
    </source>
</evidence>
<comment type="subcellular location">
    <subcellularLocation>
        <location evidence="1">Cell envelope</location>
    </subcellularLocation>
</comment>
<dbReference type="GO" id="GO:0016829">
    <property type="term" value="F:lyase activity"/>
    <property type="evidence" value="ECO:0007669"/>
    <property type="project" value="InterPro"/>
</dbReference>
<dbReference type="Gene3D" id="2.70.98.70">
    <property type="match status" value="1"/>
</dbReference>
<dbReference type="AlphaFoldDB" id="A0A1M4N6D7"/>
<dbReference type="EMBL" id="FMJB01000064">
    <property type="protein sequence ID" value="SCM69604.1"/>
    <property type="molecule type" value="Genomic_DNA"/>
</dbReference>
<dbReference type="Pfam" id="PF07940">
    <property type="entry name" value="Hepar_II_III_C"/>
    <property type="match status" value="1"/>
</dbReference>
<dbReference type="Proteomes" id="UP000184085">
    <property type="component" value="Unassembled WGS sequence"/>
</dbReference>
<sequence>MAEHLSLQERRTRTVNHIHARLAGFGAKANAFTTSPEPRTIGSVARGRQLLAGNFLFAGRLIEAPDTSIWKIRMPTGRFAMEVHGCAWLDDLAALGSPEARAAAQTWVLEWIALYGAGKGEGWSPDLTGRRIIRWINHALVILRGAEPKQSQKFYAALARQTTFLSRRWRAAGAGLPRTEALAGLVYAGLALEGMEKLVGPAVDALARHCDSHIDSSGGIASRNPEELLEVFNLLAWVKVALKDSGHRVPPSLHDALERIAPTLRALRHADGDLARFHGGGRGVEGRLDRALANARIKATPRSGLAMGYARLSAGRTSVVIDAAAPDTAPTGFAAHASTLAFELTSGRRPIVVNCGSGRDFGADWRRAGRATPSHSTLSLTGLSSSQLGPETWRGGILREYLVNAPDDVRAQITRSPEGMQFEGGHNGYAESHGLTHARMMDLSFDGRAVVGEDLLATIDPKSRRQFDAALDDTALTGVPFNIRFHLHPEVEPTLDMGGTAVSMTLRSGEVWVFRHDGVGELALQPSVYLEKGRIRPRTTKQIVLSARAIDYATRIRWSFAKAQDSEGAIRDLAPATAETD</sequence>
<dbReference type="GO" id="GO:0030313">
    <property type="term" value="C:cell envelope"/>
    <property type="evidence" value="ECO:0007669"/>
    <property type="project" value="UniProtKB-SubCell"/>
</dbReference>